<accession>A0ABQ7QGA3</accession>
<keyword evidence="1 2" id="KW-0694">RNA-binding</keyword>
<feature type="compositionally biased region" description="Basic and acidic residues" evidence="3">
    <location>
        <begin position="191"/>
        <end position="206"/>
    </location>
</feature>
<gene>
    <name evidence="5" type="ORF">JYU34_010709</name>
</gene>
<evidence type="ECO:0000256" key="2">
    <source>
        <dbReference type="PROSITE-ProRule" id="PRU00176"/>
    </source>
</evidence>
<feature type="compositionally biased region" description="Basic residues" evidence="3">
    <location>
        <begin position="165"/>
        <end position="176"/>
    </location>
</feature>
<dbReference type="EMBL" id="JAHIBW010000015">
    <property type="protein sequence ID" value="KAG7303814.1"/>
    <property type="molecule type" value="Genomic_DNA"/>
</dbReference>
<evidence type="ECO:0000259" key="4">
    <source>
        <dbReference type="PROSITE" id="PS50102"/>
    </source>
</evidence>
<evidence type="ECO:0000256" key="3">
    <source>
        <dbReference type="SAM" id="MobiDB-lite"/>
    </source>
</evidence>
<feature type="region of interest" description="Disordered" evidence="3">
    <location>
        <begin position="517"/>
        <end position="544"/>
    </location>
</feature>
<dbReference type="InterPro" id="IPR012677">
    <property type="entry name" value="Nucleotide-bd_a/b_plait_sf"/>
</dbReference>
<proteinExistence type="predicted"/>
<feature type="domain" description="RRM" evidence="4">
    <location>
        <begin position="448"/>
        <end position="523"/>
    </location>
</feature>
<dbReference type="SUPFAM" id="SSF54928">
    <property type="entry name" value="RNA-binding domain, RBD"/>
    <property type="match status" value="1"/>
</dbReference>
<keyword evidence="6" id="KW-1185">Reference proteome</keyword>
<feature type="compositionally biased region" description="Basic and acidic residues" evidence="3">
    <location>
        <begin position="519"/>
        <end position="538"/>
    </location>
</feature>
<dbReference type="Gene3D" id="3.30.70.330">
    <property type="match status" value="1"/>
</dbReference>
<evidence type="ECO:0000313" key="6">
    <source>
        <dbReference type="Proteomes" id="UP000823941"/>
    </source>
</evidence>
<reference evidence="5 6" key="1">
    <citation type="submission" date="2021-06" db="EMBL/GenBank/DDBJ databases">
        <title>A haploid diamondback moth (Plutella xylostella L.) genome assembly resolves 31 chromosomes and identifies a diamide resistance mutation.</title>
        <authorList>
            <person name="Ward C.M."/>
            <person name="Perry K.D."/>
            <person name="Baker G."/>
            <person name="Powis K."/>
            <person name="Heckel D.G."/>
            <person name="Baxter S.W."/>
        </authorList>
    </citation>
    <scope>NUCLEOTIDE SEQUENCE [LARGE SCALE GENOMIC DNA]</scope>
    <source>
        <strain evidence="5 6">LV</strain>
        <tissue evidence="5">Single pupa</tissue>
    </source>
</reference>
<sequence>MSSSLEAQQLPTPTRKKALDFFKLYPTDQETSKVLEKSKKGRISDAENVSNKLNKPETPKPGKLGGKKNKKDSLNLSNMNTSLNISRDARLTSTPYGKDAKLSVKPIIKHSATLNESNEESISMDHSEIISKKRHKSVSFQLDEADETATKKSKSNAEPSEKSLKKGKYKIKKQRKFEKESNEAMETADPSDDKLEMDTHEKENKPTSKKSKQVKVNMENTVLNDSIEQSKKKFKKNKQIKMENAQIENDNNNNDNNEKVKNKKTKKNKKAPKQSNENAKEEGKNTTSEPQGKNTKKNIKPEVIAEDLENLSIADNDKADIITDMLDDMTVVDKSAKKKAKGKAKLGKNKKDKINNEEVVKEGEEVKEKEKVAWKKRRWNKDKKAVVGISLQTSVIVENLPAKISQEYRKLLTEHFTKCGTVKSIGVAETHPEDNVIRVKRPLPPTKTTLVARSYGALTEAALTQLFQEAGRIRGMRFLIKGKKAMSTAFIEFEGPRAVERAIEIAKEAKIGGKNMHVSRFEQRQTNKPDAGAKETASKEPMST</sequence>
<evidence type="ECO:0000256" key="1">
    <source>
        <dbReference type="ARBA" id="ARBA00022884"/>
    </source>
</evidence>
<feature type="compositionally biased region" description="Polar residues" evidence="3">
    <location>
        <begin position="218"/>
        <end position="227"/>
    </location>
</feature>
<name>A0ABQ7QGA3_PLUXY</name>
<evidence type="ECO:0000313" key="5">
    <source>
        <dbReference type="EMBL" id="KAG7303814.1"/>
    </source>
</evidence>
<dbReference type="PROSITE" id="PS50102">
    <property type="entry name" value="RRM"/>
    <property type="match status" value="1"/>
</dbReference>
<comment type="caution">
    <text evidence="5">The sequence shown here is derived from an EMBL/GenBank/DDBJ whole genome shotgun (WGS) entry which is preliminary data.</text>
</comment>
<organism evidence="5 6">
    <name type="scientific">Plutella xylostella</name>
    <name type="common">Diamondback moth</name>
    <name type="synonym">Plutella maculipennis</name>
    <dbReference type="NCBI Taxonomy" id="51655"/>
    <lineage>
        <taxon>Eukaryota</taxon>
        <taxon>Metazoa</taxon>
        <taxon>Ecdysozoa</taxon>
        <taxon>Arthropoda</taxon>
        <taxon>Hexapoda</taxon>
        <taxon>Insecta</taxon>
        <taxon>Pterygota</taxon>
        <taxon>Neoptera</taxon>
        <taxon>Endopterygota</taxon>
        <taxon>Lepidoptera</taxon>
        <taxon>Glossata</taxon>
        <taxon>Ditrysia</taxon>
        <taxon>Yponomeutoidea</taxon>
        <taxon>Plutellidae</taxon>
        <taxon>Plutella</taxon>
    </lineage>
</organism>
<dbReference type="InterPro" id="IPR000504">
    <property type="entry name" value="RRM_dom"/>
</dbReference>
<protein>
    <recommendedName>
        <fullName evidence="4">RRM domain-containing protein</fullName>
    </recommendedName>
</protein>
<dbReference type="CDD" id="cd00590">
    <property type="entry name" value="RRM_SF"/>
    <property type="match status" value="1"/>
</dbReference>
<dbReference type="Proteomes" id="UP000823941">
    <property type="component" value="Chromosome 15"/>
</dbReference>
<dbReference type="Pfam" id="PF00076">
    <property type="entry name" value="RRM_1"/>
    <property type="match status" value="1"/>
</dbReference>
<feature type="region of interest" description="Disordered" evidence="3">
    <location>
        <begin position="30"/>
        <end position="302"/>
    </location>
</feature>
<dbReference type="InterPro" id="IPR035979">
    <property type="entry name" value="RBD_domain_sf"/>
</dbReference>
<feature type="compositionally biased region" description="Low complexity" evidence="3">
    <location>
        <begin position="74"/>
        <end position="86"/>
    </location>
</feature>
<feature type="compositionally biased region" description="Basic and acidic residues" evidence="3">
    <location>
        <begin position="30"/>
        <end position="45"/>
    </location>
</feature>
<feature type="compositionally biased region" description="Basic residues" evidence="3">
    <location>
        <begin position="261"/>
        <end position="272"/>
    </location>
</feature>